<dbReference type="Gene3D" id="1.10.10.60">
    <property type="entry name" value="Homeodomain-like"/>
    <property type="match status" value="2"/>
</dbReference>
<dbReference type="Pfam" id="PF00072">
    <property type="entry name" value="Response_reg"/>
    <property type="match status" value="1"/>
</dbReference>
<dbReference type="Gene3D" id="3.40.50.2300">
    <property type="match status" value="1"/>
</dbReference>
<dbReference type="SUPFAM" id="SSF52172">
    <property type="entry name" value="CheY-like"/>
    <property type="match status" value="1"/>
</dbReference>
<dbReference type="SMART" id="SM00342">
    <property type="entry name" value="HTH_ARAC"/>
    <property type="match status" value="1"/>
</dbReference>
<proteinExistence type="predicted"/>
<reference evidence="7 8" key="1">
    <citation type="submission" date="2020-08" db="EMBL/GenBank/DDBJ databases">
        <title>Cohnella phylogeny.</title>
        <authorList>
            <person name="Dunlap C."/>
        </authorList>
    </citation>
    <scope>NUCLEOTIDE SEQUENCE [LARGE SCALE GENOMIC DNA]</scope>
    <source>
        <strain evidence="7 8">DSM 28246</strain>
    </source>
</reference>
<keyword evidence="3" id="KW-0804">Transcription</keyword>
<evidence type="ECO:0000313" key="7">
    <source>
        <dbReference type="EMBL" id="MBB6671547.1"/>
    </source>
</evidence>
<dbReference type="SMART" id="SM00448">
    <property type="entry name" value="REC"/>
    <property type="match status" value="1"/>
</dbReference>
<name>A0A7X0RPY1_9BACL</name>
<dbReference type="InterPro" id="IPR011006">
    <property type="entry name" value="CheY-like_superfamily"/>
</dbReference>
<keyword evidence="4" id="KW-0597">Phosphoprotein</keyword>
<dbReference type="PANTHER" id="PTHR43280">
    <property type="entry name" value="ARAC-FAMILY TRANSCRIPTIONAL REGULATOR"/>
    <property type="match status" value="1"/>
</dbReference>
<evidence type="ECO:0000256" key="1">
    <source>
        <dbReference type="ARBA" id="ARBA00023015"/>
    </source>
</evidence>
<protein>
    <submittedName>
        <fullName evidence="7">Helix-turn-helix domain-containing protein</fullName>
    </submittedName>
</protein>
<feature type="domain" description="Response regulatory" evidence="6">
    <location>
        <begin position="2"/>
        <end position="119"/>
    </location>
</feature>
<dbReference type="PROSITE" id="PS01124">
    <property type="entry name" value="HTH_ARAC_FAMILY_2"/>
    <property type="match status" value="1"/>
</dbReference>
<evidence type="ECO:0000259" key="5">
    <source>
        <dbReference type="PROSITE" id="PS01124"/>
    </source>
</evidence>
<dbReference type="PROSITE" id="PS00041">
    <property type="entry name" value="HTH_ARAC_FAMILY_1"/>
    <property type="match status" value="1"/>
</dbReference>
<organism evidence="7 8">
    <name type="scientific">Cohnella nanjingensis</name>
    <dbReference type="NCBI Taxonomy" id="1387779"/>
    <lineage>
        <taxon>Bacteria</taxon>
        <taxon>Bacillati</taxon>
        <taxon>Bacillota</taxon>
        <taxon>Bacilli</taxon>
        <taxon>Bacillales</taxon>
        <taxon>Paenibacillaceae</taxon>
        <taxon>Cohnella</taxon>
    </lineage>
</organism>
<dbReference type="PROSITE" id="PS50110">
    <property type="entry name" value="RESPONSE_REGULATORY"/>
    <property type="match status" value="1"/>
</dbReference>
<dbReference type="GO" id="GO:0000160">
    <property type="term" value="P:phosphorelay signal transduction system"/>
    <property type="evidence" value="ECO:0007669"/>
    <property type="project" value="InterPro"/>
</dbReference>
<keyword evidence="8" id="KW-1185">Reference proteome</keyword>
<dbReference type="EMBL" id="JACJVP010000022">
    <property type="protein sequence ID" value="MBB6671547.1"/>
    <property type="molecule type" value="Genomic_DNA"/>
</dbReference>
<dbReference type="InterPro" id="IPR001789">
    <property type="entry name" value="Sig_transdc_resp-reg_receiver"/>
</dbReference>
<feature type="domain" description="HTH araC/xylS-type" evidence="5">
    <location>
        <begin position="255"/>
        <end position="353"/>
    </location>
</feature>
<dbReference type="Proteomes" id="UP000547209">
    <property type="component" value="Unassembled WGS sequence"/>
</dbReference>
<keyword evidence="2" id="KW-0238">DNA-binding</keyword>
<gene>
    <name evidence="7" type="ORF">H7C19_12725</name>
</gene>
<dbReference type="CDD" id="cd17536">
    <property type="entry name" value="REC_YesN-like"/>
    <property type="match status" value="1"/>
</dbReference>
<dbReference type="GO" id="GO:0043565">
    <property type="term" value="F:sequence-specific DNA binding"/>
    <property type="evidence" value="ECO:0007669"/>
    <property type="project" value="InterPro"/>
</dbReference>
<evidence type="ECO:0000259" key="6">
    <source>
        <dbReference type="PROSITE" id="PS50110"/>
    </source>
</evidence>
<keyword evidence="1" id="KW-0805">Transcription regulation</keyword>
<dbReference type="AlphaFoldDB" id="A0A7X0RPY1"/>
<evidence type="ECO:0000256" key="2">
    <source>
        <dbReference type="ARBA" id="ARBA00023125"/>
    </source>
</evidence>
<comment type="caution">
    <text evidence="7">The sequence shown here is derived from an EMBL/GenBank/DDBJ whole genome shotgun (WGS) entry which is preliminary data.</text>
</comment>
<dbReference type="GO" id="GO:0003700">
    <property type="term" value="F:DNA-binding transcription factor activity"/>
    <property type="evidence" value="ECO:0007669"/>
    <property type="project" value="InterPro"/>
</dbReference>
<evidence type="ECO:0000256" key="4">
    <source>
        <dbReference type="PROSITE-ProRule" id="PRU00169"/>
    </source>
</evidence>
<evidence type="ECO:0000313" key="8">
    <source>
        <dbReference type="Proteomes" id="UP000547209"/>
    </source>
</evidence>
<dbReference type="SUPFAM" id="SSF46689">
    <property type="entry name" value="Homeodomain-like"/>
    <property type="match status" value="2"/>
</dbReference>
<accession>A0A7X0RPY1</accession>
<dbReference type="InterPro" id="IPR018060">
    <property type="entry name" value="HTH_AraC"/>
</dbReference>
<feature type="modified residue" description="4-aspartylphosphate" evidence="4">
    <location>
        <position position="54"/>
    </location>
</feature>
<sequence length="358" mass="40430">MKAVIIDDEFWTRDSIRRLGDWARFGIDRVEEAEEGLSGLRIIEEIRPEIVITDMKMRGMDGVELLRRLAEDYPFIRKIVISGFDDFAYTKQAILSRVDEYILKPIHPDELNRALEKTVRELGIARGLHAAQPLSKEILEEVTACKAELSRHFQELQIEEVEARFGALAQVLASREPHEPGLSHSLYKQFMTLLGEQASKAGIELSPVIRGQAESFFVTDRTPDAEWIGALSAAYAAVMADLIQQRKNKNRLSIGDIRDYIDRAFAEPITLESIAARFFVSKEHLSRTFKQETGSTVMDYIIARRMAKAKELLTQGAASIKSAAEAVGYADPTYFHRIFKKVMGMTPAQARCHGPEED</sequence>
<dbReference type="Pfam" id="PF12833">
    <property type="entry name" value="HTH_18"/>
    <property type="match status" value="1"/>
</dbReference>
<dbReference type="RefSeq" id="WP_185143031.1">
    <property type="nucleotide sequence ID" value="NZ_JACJVP010000022.1"/>
</dbReference>
<dbReference type="InterPro" id="IPR009057">
    <property type="entry name" value="Homeodomain-like_sf"/>
</dbReference>
<dbReference type="PANTHER" id="PTHR43280:SF28">
    <property type="entry name" value="HTH-TYPE TRANSCRIPTIONAL ACTIVATOR RHAS"/>
    <property type="match status" value="1"/>
</dbReference>
<evidence type="ECO:0000256" key="3">
    <source>
        <dbReference type="ARBA" id="ARBA00023163"/>
    </source>
</evidence>
<dbReference type="InterPro" id="IPR018062">
    <property type="entry name" value="HTH_AraC-typ_CS"/>
</dbReference>